<accession>A0A6M3XF52</accession>
<gene>
    <name evidence="1" type="ORF">TM448B00682_0033</name>
</gene>
<dbReference type="EMBL" id="MT144647">
    <property type="protein sequence ID" value="QJH96339.1"/>
    <property type="molecule type" value="Genomic_DNA"/>
</dbReference>
<sequence length="125" mass="14760">MKTNNLEEDLEKIGTNIYSGQLPKGIYGVLHDPDKLKTYILNREKALLSQNYVKGYEDCLEEKYDKAKKHFDKKLAQTRKEVIEELVRKIRGMKKEYNDDVIQRSYDIEHNEALDKAIRKAKELK</sequence>
<name>A0A6M3XF52_9ZZZZ</name>
<organism evidence="1">
    <name type="scientific">viral metagenome</name>
    <dbReference type="NCBI Taxonomy" id="1070528"/>
    <lineage>
        <taxon>unclassified sequences</taxon>
        <taxon>metagenomes</taxon>
        <taxon>organismal metagenomes</taxon>
    </lineage>
</organism>
<dbReference type="AlphaFoldDB" id="A0A6M3XF52"/>
<proteinExistence type="predicted"/>
<protein>
    <submittedName>
        <fullName evidence="1">Uncharacterized protein</fullName>
    </submittedName>
</protein>
<evidence type="ECO:0000313" key="1">
    <source>
        <dbReference type="EMBL" id="QJH96339.1"/>
    </source>
</evidence>
<reference evidence="1" key="1">
    <citation type="submission" date="2020-03" db="EMBL/GenBank/DDBJ databases">
        <title>The deep terrestrial virosphere.</title>
        <authorList>
            <person name="Holmfeldt K."/>
            <person name="Nilsson E."/>
            <person name="Simone D."/>
            <person name="Lopez-Fernandez M."/>
            <person name="Wu X."/>
            <person name="de Brujin I."/>
            <person name="Lundin D."/>
            <person name="Andersson A."/>
            <person name="Bertilsson S."/>
            <person name="Dopson M."/>
        </authorList>
    </citation>
    <scope>NUCLEOTIDE SEQUENCE</scope>
    <source>
        <strain evidence="1">TM448B00682</strain>
    </source>
</reference>